<evidence type="ECO:0000256" key="2">
    <source>
        <dbReference type="ARBA" id="ARBA00022598"/>
    </source>
</evidence>
<keyword evidence="2" id="KW-0436">Ligase</keyword>
<dbReference type="PANTHER" id="PTHR43107">
    <property type="entry name" value="LONG-CHAIN FATTY ACID TRANSPORT PROTEIN"/>
    <property type="match status" value="1"/>
</dbReference>
<dbReference type="GO" id="GO:0044539">
    <property type="term" value="P:long-chain fatty acid import into cell"/>
    <property type="evidence" value="ECO:0007669"/>
    <property type="project" value="TreeGrafter"/>
</dbReference>
<dbReference type="SUPFAM" id="SSF56801">
    <property type="entry name" value="Acetyl-CoA synthetase-like"/>
    <property type="match status" value="1"/>
</dbReference>
<comment type="caution">
    <text evidence="3">The sequence shown here is derived from an EMBL/GenBank/DDBJ whole genome shotgun (WGS) entry which is preliminary data.</text>
</comment>
<dbReference type="GO" id="GO:0005789">
    <property type="term" value="C:endoplasmic reticulum membrane"/>
    <property type="evidence" value="ECO:0007669"/>
    <property type="project" value="TreeGrafter"/>
</dbReference>
<dbReference type="EMBL" id="VZSJ01042761">
    <property type="protein sequence ID" value="NWY35603.1"/>
    <property type="molecule type" value="Genomic_DNA"/>
</dbReference>
<dbReference type="GO" id="GO:0008206">
    <property type="term" value="P:bile acid metabolic process"/>
    <property type="evidence" value="ECO:0007669"/>
    <property type="project" value="TreeGrafter"/>
</dbReference>
<accession>A0A7K7DTE7</accession>
<gene>
    <name evidence="3" type="primary">Slc27a5</name>
    <name evidence="3" type="ORF">PHEMEL_R15365</name>
</gene>
<dbReference type="GO" id="GO:0005324">
    <property type="term" value="F:long-chain fatty acid transmembrane transporter activity"/>
    <property type="evidence" value="ECO:0007669"/>
    <property type="project" value="TreeGrafter"/>
</dbReference>
<feature type="non-terminal residue" evidence="3">
    <location>
        <position position="1"/>
    </location>
</feature>
<keyword evidence="4" id="KW-1185">Reference proteome</keyword>
<evidence type="ECO:0000313" key="3">
    <source>
        <dbReference type="EMBL" id="NWY35603.1"/>
    </source>
</evidence>
<comment type="similarity">
    <text evidence="1">Belongs to the ATP-dependent AMP-binding enzyme family.</text>
</comment>
<sequence length="95" mass="10647">MAAVRLKDGAAFDGDQLFAFTQDTLPAYAAPRFIRIQEALEVTGTFKQCKNRLVQEGFDPNLIGDRLFLRDAARRSYVPLSAAAFRDIQQGRLLL</sequence>
<dbReference type="GO" id="GO:0005886">
    <property type="term" value="C:plasma membrane"/>
    <property type="evidence" value="ECO:0007669"/>
    <property type="project" value="TreeGrafter"/>
</dbReference>
<name>A0A7K7DTE7_PHEME</name>
<dbReference type="PANTHER" id="PTHR43107:SF4">
    <property type="entry name" value="LONG-CHAIN FATTY ACID TRANSPORT PROTEIN 2"/>
    <property type="match status" value="1"/>
</dbReference>
<dbReference type="Proteomes" id="UP000578259">
    <property type="component" value="Unassembled WGS sequence"/>
</dbReference>
<reference evidence="3 4" key="1">
    <citation type="submission" date="2019-09" db="EMBL/GenBank/DDBJ databases">
        <title>Bird 10,000 Genomes (B10K) Project - Family phase.</title>
        <authorList>
            <person name="Zhang G."/>
        </authorList>
    </citation>
    <scope>NUCLEOTIDE SEQUENCE [LARGE SCALE GENOMIC DNA]</scope>
    <source>
        <strain evidence="3">OUT-0018</strain>
        <tissue evidence="3">Muscle</tissue>
    </source>
</reference>
<evidence type="ECO:0000256" key="1">
    <source>
        <dbReference type="ARBA" id="ARBA00006432"/>
    </source>
</evidence>
<organism evidence="3 4">
    <name type="scientific">Pheucticus melanocephalus</name>
    <name type="common">Black-headed grosbeak</name>
    <name type="synonym">Guiraca melanocephala</name>
    <dbReference type="NCBI Taxonomy" id="371919"/>
    <lineage>
        <taxon>Eukaryota</taxon>
        <taxon>Metazoa</taxon>
        <taxon>Chordata</taxon>
        <taxon>Craniata</taxon>
        <taxon>Vertebrata</taxon>
        <taxon>Euteleostomi</taxon>
        <taxon>Archelosauria</taxon>
        <taxon>Archosauria</taxon>
        <taxon>Dinosauria</taxon>
        <taxon>Saurischia</taxon>
        <taxon>Theropoda</taxon>
        <taxon>Coelurosauria</taxon>
        <taxon>Aves</taxon>
        <taxon>Neognathae</taxon>
        <taxon>Neoaves</taxon>
        <taxon>Telluraves</taxon>
        <taxon>Australaves</taxon>
        <taxon>Passeriformes</taxon>
        <taxon>Cardinalidae</taxon>
        <taxon>Pheucticus</taxon>
    </lineage>
</organism>
<feature type="non-terminal residue" evidence="3">
    <location>
        <position position="95"/>
    </location>
</feature>
<dbReference type="AlphaFoldDB" id="A0A7K7DTE7"/>
<proteinExistence type="inferred from homology"/>
<dbReference type="GO" id="GO:0004467">
    <property type="term" value="F:long-chain fatty acid-CoA ligase activity"/>
    <property type="evidence" value="ECO:0007669"/>
    <property type="project" value="TreeGrafter"/>
</dbReference>
<protein>
    <submittedName>
        <fullName evidence="3">S27A5 synthetase</fullName>
    </submittedName>
</protein>
<evidence type="ECO:0000313" key="4">
    <source>
        <dbReference type="Proteomes" id="UP000578259"/>
    </source>
</evidence>